<evidence type="ECO:0000313" key="2">
    <source>
        <dbReference type="Proteomes" id="UP000026714"/>
    </source>
</evidence>
<reference evidence="1 2" key="1">
    <citation type="journal article" date="2014" name="FEMS Microbiol. Ecol.">
        <title>Sphaerotilus natans encrusted with nanoball-shaped Fe(III) oxide minerals formed by nitrate-reducing mixotrophic Fe(II) oxidation.</title>
        <authorList>
            <person name="Park S."/>
            <person name="Kim D.H."/>
            <person name="Lee J.H."/>
            <person name="Hur H.G."/>
        </authorList>
    </citation>
    <scope>NUCLEOTIDE SEQUENCE [LARGE SCALE GENOMIC DNA]</scope>
    <source>
        <strain evidence="1 2">DSM 6575</strain>
    </source>
</reference>
<gene>
    <name evidence="1" type="ORF">X805_21110</name>
</gene>
<dbReference type="RefSeq" id="WP_037481588.1">
    <property type="nucleotide sequence ID" value="NZ_AZRA01000052.1"/>
</dbReference>
<dbReference type="AlphaFoldDB" id="A0A059KM36"/>
<organism evidence="1 2">
    <name type="scientific">Sphaerotilus natans subsp. natans DSM 6575</name>
    <dbReference type="NCBI Taxonomy" id="1286631"/>
    <lineage>
        <taxon>Bacteria</taxon>
        <taxon>Pseudomonadati</taxon>
        <taxon>Pseudomonadota</taxon>
        <taxon>Betaproteobacteria</taxon>
        <taxon>Burkholderiales</taxon>
        <taxon>Sphaerotilaceae</taxon>
        <taxon>Sphaerotilus</taxon>
    </lineage>
</organism>
<comment type="caution">
    <text evidence="1">The sequence shown here is derived from an EMBL/GenBank/DDBJ whole genome shotgun (WGS) entry which is preliminary data.</text>
</comment>
<name>A0A059KM36_9BURK</name>
<sequence>MTARGALELLLNELGRLPGTRLMPVSTRAPAPRAPTPLNAEDARWTWYDTQPDELSGLEITEYSVPAALCQAVFQTRDRAFPPAGGR</sequence>
<keyword evidence="2" id="KW-1185">Reference proteome</keyword>
<protein>
    <submittedName>
        <fullName evidence="1">Uncharacterized protein</fullName>
    </submittedName>
</protein>
<dbReference type="EMBL" id="AZRA01000052">
    <property type="protein sequence ID" value="KDB52289.1"/>
    <property type="molecule type" value="Genomic_DNA"/>
</dbReference>
<evidence type="ECO:0000313" key="1">
    <source>
        <dbReference type="EMBL" id="KDB52289.1"/>
    </source>
</evidence>
<dbReference type="Proteomes" id="UP000026714">
    <property type="component" value="Unassembled WGS sequence"/>
</dbReference>
<proteinExistence type="predicted"/>
<accession>A0A059KM36</accession>
<dbReference type="STRING" id="34103.SAMN05421778_12067"/>